<dbReference type="EMBL" id="CAJZBQ010000044">
    <property type="protein sequence ID" value="CAG9327781.1"/>
    <property type="molecule type" value="Genomic_DNA"/>
</dbReference>
<dbReference type="PROSITE" id="PS00518">
    <property type="entry name" value="ZF_RING_1"/>
    <property type="match status" value="1"/>
</dbReference>
<dbReference type="Proteomes" id="UP001162131">
    <property type="component" value="Unassembled WGS sequence"/>
</dbReference>
<evidence type="ECO:0000256" key="11">
    <source>
        <dbReference type="PROSITE-ProRule" id="PRU00175"/>
    </source>
</evidence>
<keyword evidence="8" id="KW-0833">Ubl conjugation pathway</keyword>
<keyword evidence="13" id="KW-0812">Transmembrane</keyword>
<dbReference type="InterPro" id="IPR018957">
    <property type="entry name" value="Znf_C3HC4_RING-type"/>
</dbReference>
<dbReference type="SMART" id="SM00184">
    <property type="entry name" value="RING"/>
    <property type="match status" value="1"/>
</dbReference>
<comment type="catalytic activity">
    <reaction evidence="1">
        <text>S-ubiquitinyl-[E2 ubiquitin-conjugating enzyme]-L-cysteine + [acceptor protein]-L-lysine = [E2 ubiquitin-conjugating enzyme]-L-cysteine + N(6)-ubiquitinyl-[acceptor protein]-L-lysine.</text>
        <dbReference type="EC" id="2.3.2.27"/>
    </reaction>
</comment>
<keyword evidence="13" id="KW-1133">Transmembrane helix</keyword>
<keyword evidence="16" id="KW-1185">Reference proteome</keyword>
<dbReference type="EC" id="2.3.2.27" evidence="4"/>
<evidence type="ECO:0000256" key="10">
    <source>
        <dbReference type="ARBA" id="ARBA00023136"/>
    </source>
</evidence>
<evidence type="ECO:0000256" key="3">
    <source>
        <dbReference type="ARBA" id="ARBA00004906"/>
    </source>
</evidence>
<keyword evidence="7 11" id="KW-0863">Zinc-finger</keyword>
<sequence>MEKTQNSASGFECHICMETAKEAVVTQCGHLYCWACISQWLNQNRQERTCPVCKSGIDPDKMVPIYGSTNKERSNSERPKAQWEKPKPNPEYSRFRGFQEGMDRSGINFSAGFGLFPGMFGFTIGTNFNQNDPRADTLSKIMMIIGLLIILAIVF</sequence>
<evidence type="ECO:0000259" key="14">
    <source>
        <dbReference type="PROSITE" id="PS50089"/>
    </source>
</evidence>
<comment type="caution">
    <text evidence="15">The sequence shown here is derived from an EMBL/GenBank/DDBJ whole genome shotgun (WGS) entry which is preliminary data.</text>
</comment>
<comment type="pathway">
    <text evidence="3">Protein modification; protein ubiquitination.</text>
</comment>
<feature type="domain" description="RING-type" evidence="14">
    <location>
        <begin position="13"/>
        <end position="54"/>
    </location>
</feature>
<dbReference type="SUPFAM" id="SSF57850">
    <property type="entry name" value="RING/U-box"/>
    <property type="match status" value="1"/>
</dbReference>
<dbReference type="Gene3D" id="3.30.40.10">
    <property type="entry name" value="Zinc/RING finger domain, C3HC4 (zinc finger)"/>
    <property type="match status" value="1"/>
</dbReference>
<dbReference type="GO" id="GO:0061630">
    <property type="term" value="F:ubiquitin protein ligase activity"/>
    <property type="evidence" value="ECO:0007669"/>
    <property type="project" value="UniProtKB-EC"/>
</dbReference>
<feature type="transmembrane region" description="Helical" evidence="13">
    <location>
        <begin position="137"/>
        <end position="154"/>
    </location>
</feature>
<evidence type="ECO:0000313" key="16">
    <source>
        <dbReference type="Proteomes" id="UP001162131"/>
    </source>
</evidence>
<dbReference type="InterPro" id="IPR045103">
    <property type="entry name" value="RNF5/RNF185-like"/>
</dbReference>
<keyword evidence="9" id="KW-0862">Zinc</keyword>
<dbReference type="InterPro" id="IPR013083">
    <property type="entry name" value="Znf_RING/FYVE/PHD"/>
</dbReference>
<dbReference type="InterPro" id="IPR017907">
    <property type="entry name" value="Znf_RING_CS"/>
</dbReference>
<evidence type="ECO:0000256" key="12">
    <source>
        <dbReference type="SAM" id="MobiDB-lite"/>
    </source>
</evidence>
<organism evidence="15 16">
    <name type="scientific">Blepharisma stoltei</name>
    <dbReference type="NCBI Taxonomy" id="1481888"/>
    <lineage>
        <taxon>Eukaryota</taxon>
        <taxon>Sar</taxon>
        <taxon>Alveolata</taxon>
        <taxon>Ciliophora</taxon>
        <taxon>Postciliodesmatophora</taxon>
        <taxon>Heterotrichea</taxon>
        <taxon>Heterotrichida</taxon>
        <taxon>Blepharismidae</taxon>
        <taxon>Blepharisma</taxon>
    </lineage>
</organism>
<evidence type="ECO:0000256" key="5">
    <source>
        <dbReference type="ARBA" id="ARBA00022679"/>
    </source>
</evidence>
<name>A0AAU9JQB4_9CILI</name>
<gene>
    <name evidence="15" type="ORF">BSTOLATCC_MIC44409</name>
</gene>
<evidence type="ECO:0000256" key="7">
    <source>
        <dbReference type="ARBA" id="ARBA00022771"/>
    </source>
</evidence>
<accession>A0AAU9JQB4</accession>
<dbReference type="InterPro" id="IPR001841">
    <property type="entry name" value="Znf_RING"/>
</dbReference>
<dbReference type="Pfam" id="PF00097">
    <property type="entry name" value="zf-C3HC4"/>
    <property type="match status" value="1"/>
</dbReference>
<comment type="subcellular location">
    <subcellularLocation>
        <location evidence="2">Endomembrane system</location>
    </subcellularLocation>
</comment>
<protein>
    <recommendedName>
        <fullName evidence="4">RING-type E3 ubiquitin transferase</fullName>
        <ecNumber evidence="4">2.3.2.27</ecNumber>
    </recommendedName>
</protein>
<evidence type="ECO:0000256" key="13">
    <source>
        <dbReference type="SAM" id="Phobius"/>
    </source>
</evidence>
<keyword evidence="6" id="KW-0479">Metal-binding</keyword>
<evidence type="ECO:0000313" key="15">
    <source>
        <dbReference type="EMBL" id="CAG9327781.1"/>
    </source>
</evidence>
<dbReference type="AlphaFoldDB" id="A0AAU9JQB4"/>
<dbReference type="PROSITE" id="PS50089">
    <property type="entry name" value="ZF_RING_2"/>
    <property type="match status" value="1"/>
</dbReference>
<dbReference type="GO" id="GO:0008270">
    <property type="term" value="F:zinc ion binding"/>
    <property type="evidence" value="ECO:0007669"/>
    <property type="project" value="UniProtKB-KW"/>
</dbReference>
<evidence type="ECO:0000256" key="6">
    <source>
        <dbReference type="ARBA" id="ARBA00022723"/>
    </source>
</evidence>
<dbReference type="GO" id="GO:0006511">
    <property type="term" value="P:ubiquitin-dependent protein catabolic process"/>
    <property type="evidence" value="ECO:0007669"/>
    <property type="project" value="InterPro"/>
</dbReference>
<feature type="region of interest" description="Disordered" evidence="12">
    <location>
        <begin position="64"/>
        <end position="91"/>
    </location>
</feature>
<keyword evidence="5" id="KW-0808">Transferase</keyword>
<evidence type="ECO:0000256" key="8">
    <source>
        <dbReference type="ARBA" id="ARBA00022786"/>
    </source>
</evidence>
<proteinExistence type="predicted"/>
<dbReference type="PANTHER" id="PTHR12313">
    <property type="entry name" value="E3 UBIQUITIN-PROTEIN LIGASE RNF5-RELATED"/>
    <property type="match status" value="1"/>
</dbReference>
<dbReference type="GO" id="GO:0005783">
    <property type="term" value="C:endoplasmic reticulum"/>
    <property type="evidence" value="ECO:0007669"/>
    <property type="project" value="InterPro"/>
</dbReference>
<evidence type="ECO:0000256" key="2">
    <source>
        <dbReference type="ARBA" id="ARBA00004308"/>
    </source>
</evidence>
<keyword evidence="10 13" id="KW-0472">Membrane</keyword>
<reference evidence="15" key="1">
    <citation type="submission" date="2021-09" db="EMBL/GenBank/DDBJ databases">
        <authorList>
            <consortium name="AG Swart"/>
            <person name="Singh M."/>
            <person name="Singh A."/>
            <person name="Seah K."/>
            <person name="Emmerich C."/>
        </authorList>
    </citation>
    <scope>NUCLEOTIDE SEQUENCE</scope>
    <source>
        <strain evidence="15">ATCC30299</strain>
    </source>
</reference>
<feature type="compositionally biased region" description="Basic and acidic residues" evidence="12">
    <location>
        <begin position="70"/>
        <end position="88"/>
    </location>
</feature>
<evidence type="ECO:0000256" key="4">
    <source>
        <dbReference type="ARBA" id="ARBA00012483"/>
    </source>
</evidence>
<evidence type="ECO:0000256" key="1">
    <source>
        <dbReference type="ARBA" id="ARBA00000900"/>
    </source>
</evidence>
<evidence type="ECO:0000256" key="9">
    <source>
        <dbReference type="ARBA" id="ARBA00022833"/>
    </source>
</evidence>
<feature type="transmembrane region" description="Helical" evidence="13">
    <location>
        <begin position="106"/>
        <end position="125"/>
    </location>
</feature>